<evidence type="ECO:0000313" key="2">
    <source>
        <dbReference type="EMBL" id="GFO10543.1"/>
    </source>
</evidence>
<proteinExistence type="predicted"/>
<sequence>MSPTVLGAMRNEYPKAKEKWTHLRNNFSKVLALRRAKAPSGSSACGSVKSWIYEADMEFLKRHISHSRAMSSSIRTVDRPTASPTLSTSLESETQAEDYPPQQESIQPEENRIEWKRGTKKTSKSPDEVDKAVLACMQTLNNQALHN</sequence>
<evidence type="ECO:0000256" key="1">
    <source>
        <dbReference type="SAM" id="MobiDB-lite"/>
    </source>
</evidence>
<protein>
    <recommendedName>
        <fullName evidence="4">MADF domain-containing protein</fullName>
    </recommendedName>
</protein>
<keyword evidence="3" id="KW-1185">Reference proteome</keyword>
<evidence type="ECO:0008006" key="4">
    <source>
        <dbReference type="Google" id="ProtNLM"/>
    </source>
</evidence>
<feature type="compositionally biased region" description="Low complexity" evidence="1">
    <location>
        <begin position="80"/>
        <end position="93"/>
    </location>
</feature>
<organism evidence="2 3">
    <name type="scientific">Plakobranchus ocellatus</name>
    <dbReference type="NCBI Taxonomy" id="259542"/>
    <lineage>
        <taxon>Eukaryota</taxon>
        <taxon>Metazoa</taxon>
        <taxon>Spiralia</taxon>
        <taxon>Lophotrochozoa</taxon>
        <taxon>Mollusca</taxon>
        <taxon>Gastropoda</taxon>
        <taxon>Heterobranchia</taxon>
        <taxon>Euthyneura</taxon>
        <taxon>Panpulmonata</taxon>
        <taxon>Sacoglossa</taxon>
        <taxon>Placobranchoidea</taxon>
        <taxon>Plakobranchidae</taxon>
        <taxon>Plakobranchus</taxon>
    </lineage>
</organism>
<gene>
    <name evidence="2" type="ORF">PoB_003704800</name>
</gene>
<dbReference type="Proteomes" id="UP000735302">
    <property type="component" value="Unassembled WGS sequence"/>
</dbReference>
<name>A0AAV4AVG5_9GAST</name>
<dbReference type="AlphaFoldDB" id="A0AAV4AVG5"/>
<comment type="caution">
    <text evidence="2">The sequence shown here is derived from an EMBL/GenBank/DDBJ whole genome shotgun (WGS) entry which is preliminary data.</text>
</comment>
<accession>A0AAV4AVG5</accession>
<feature type="region of interest" description="Disordered" evidence="1">
    <location>
        <begin position="67"/>
        <end position="130"/>
    </location>
</feature>
<evidence type="ECO:0000313" key="3">
    <source>
        <dbReference type="Proteomes" id="UP000735302"/>
    </source>
</evidence>
<dbReference type="EMBL" id="BLXT01004186">
    <property type="protein sequence ID" value="GFO10543.1"/>
    <property type="molecule type" value="Genomic_DNA"/>
</dbReference>
<reference evidence="2 3" key="1">
    <citation type="journal article" date="2021" name="Elife">
        <title>Chloroplast acquisition without the gene transfer in kleptoplastic sea slugs, Plakobranchus ocellatus.</title>
        <authorList>
            <person name="Maeda T."/>
            <person name="Takahashi S."/>
            <person name="Yoshida T."/>
            <person name="Shimamura S."/>
            <person name="Takaki Y."/>
            <person name="Nagai Y."/>
            <person name="Toyoda A."/>
            <person name="Suzuki Y."/>
            <person name="Arimoto A."/>
            <person name="Ishii H."/>
            <person name="Satoh N."/>
            <person name="Nishiyama T."/>
            <person name="Hasebe M."/>
            <person name="Maruyama T."/>
            <person name="Minagawa J."/>
            <person name="Obokata J."/>
            <person name="Shigenobu S."/>
        </authorList>
    </citation>
    <scope>NUCLEOTIDE SEQUENCE [LARGE SCALE GENOMIC DNA]</scope>
</reference>